<dbReference type="InterPro" id="IPR011050">
    <property type="entry name" value="Pectin_lyase_fold/virulence"/>
</dbReference>
<evidence type="ECO:0000256" key="5">
    <source>
        <dbReference type="ARBA" id="ARBA00023296"/>
    </source>
</evidence>
<dbReference type="GO" id="GO:0098996">
    <property type="term" value="P:symbiont entry into host cell via disruption of host cell glycocalyx"/>
    <property type="evidence" value="ECO:0007669"/>
    <property type="project" value="UniProtKB-KW"/>
</dbReference>
<accession>A0A2K9V513</accession>
<evidence type="ECO:0000313" key="8">
    <source>
        <dbReference type="Proteomes" id="UP000241070"/>
    </source>
</evidence>
<keyword evidence="6" id="KW-1238">Degradation of host capsule during virus entry</keyword>
<keyword evidence="8" id="KW-1185">Reference proteome</keyword>
<sequence>MPETKIKPWNTEIWTDSIETLRQMNPVVPGHTVDVAGYYYGSKKGGGKFVYDPTDTATADDGGFTIVTTSGKRFKRADPIDTLDITHFGAYCNGLADDMFAVVRMHNWSRSIDLTFGPGIVLPSGVTCLSPYDFGSTEIPSFKLRGGAPIAYGRTPASKIVPFNMADTGYIFRYKARRMSVSGIVIIGTGGAGGFMENTVTRGDYCMIERVQARDLAKRAFHVFDTIDCTVRQCYSSSGGGSFFRTDWSNESPGAWDHPTAIKISECNFEKHTGEYAISCIRAGQSVMEDTWFDKNNQGFDISQGGWVLKNVTQENSALPSGAQYSKLSVIQCRFAQGAGLDRDTSGYDPSQDPSGSKPSWVDSVYERGWMQMNNLGFIQYGGSFSTGYESSQYKLENMTGGNQWAEIGTLGLSGATAKSVIIELNGTGQFDTATSDPQPNSTNFGAGRAFIFVQQKDQSEGSKMPVSWYGEQASPIGEVRVDNSNKNRPRIFVKMRNYVGGIAVTFKTNDKSNFEGGQHFYLSTVMANVTAAVAEAFPVAPSNWGVSDGNYGLGFNMSTGLISISSTSPEIEHASQYLPVMYNGVKKYLAMQDDKGSVRMPRYTKAELLALSPNVHVYGLVMCTDSGAGSGAGTQAQLCYSDGSRWVRAMDNSTLS</sequence>
<evidence type="ECO:0000256" key="1">
    <source>
        <dbReference type="ARBA" id="ARBA00004328"/>
    </source>
</evidence>
<dbReference type="RefSeq" id="YP_009797658.1">
    <property type="nucleotide sequence ID" value="NC_047917.1"/>
</dbReference>
<evidence type="ECO:0000313" key="7">
    <source>
        <dbReference type="EMBL" id="AUV57247.1"/>
    </source>
</evidence>
<dbReference type="Proteomes" id="UP000241070">
    <property type="component" value="Segment"/>
</dbReference>
<dbReference type="GO" id="GO:0098994">
    <property type="term" value="P:symbiont entry into host cell via disruption of host cell envelope"/>
    <property type="evidence" value="ECO:0007669"/>
    <property type="project" value="UniProtKB-KW"/>
</dbReference>
<evidence type="ECO:0000256" key="4">
    <source>
        <dbReference type="ARBA" id="ARBA00022844"/>
    </source>
</evidence>
<dbReference type="GeneID" id="54988075"/>
<keyword evidence="2" id="KW-1235">Degradation of host cell envelope components during virus entry</keyword>
<keyword evidence="3" id="KW-1227">Viral tail protein</keyword>
<organism evidence="7 8">
    <name type="scientific">Erwinia phage vB_EamP-S2</name>
    <dbReference type="NCBI Taxonomy" id="2070198"/>
    <lineage>
        <taxon>Viruses</taxon>
        <taxon>Duplodnaviria</taxon>
        <taxon>Heunggongvirae</taxon>
        <taxon>Uroviricota</taxon>
        <taxon>Caudoviricetes</taxon>
        <taxon>Autographivirales</taxon>
        <taxon>Autosignataviridae</taxon>
        <taxon>Molineuxvirinae</taxon>
        <taxon>Eracentumvirus</taxon>
        <taxon>Eracentumvirus S2</taxon>
    </lineage>
</organism>
<proteinExistence type="predicted"/>
<comment type="subcellular location">
    <subcellularLocation>
        <location evidence="1">Virion</location>
    </subcellularLocation>
</comment>
<keyword evidence="4" id="KW-0946">Virion</keyword>
<reference evidence="7 8" key="1">
    <citation type="submission" date="2017-12" db="EMBL/GenBank/DDBJ databases">
        <title>Complete Genome Sequences of Erwinia amylovora Phages vB_EamP-S2 and vB_EamM-Bue1.</title>
        <authorList>
            <person name="Knecht L.E."/>
            <person name="Born Y."/>
            <person name="Pothier J.F."/>
            <person name="Loessner M.J."/>
            <person name="Fieseler L."/>
        </authorList>
    </citation>
    <scope>NUCLEOTIDE SEQUENCE [LARGE SCALE GENOMIC DNA]</scope>
</reference>
<keyword evidence="5" id="KW-1160">Virus entry into host cell</keyword>
<dbReference type="GO" id="GO:0098015">
    <property type="term" value="C:virus tail"/>
    <property type="evidence" value="ECO:0007669"/>
    <property type="project" value="UniProtKB-KW"/>
</dbReference>
<evidence type="ECO:0000256" key="6">
    <source>
        <dbReference type="ARBA" id="ARBA00035731"/>
    </source>
</evidence>
<evidence type="ECO:0000256" key="2">
    <source>
        <dbReference type="ARBA" id="ARBA00022717"/>
    </source>
</evidence>
<protein>
    <submittedName>
        <fullName evidence="7">EPS depolymerase</fullName>
    </submittedName>
</protein>
<dbReference type="KEGG" id="vg:54988075"/>
<evidence type="ECO:0000256" key="3">
    <source>
        <dbReference type="ARBA" id="ARBA00022732"/>
    </source>
</evidence>
<name>A0A2K9V513_9CAUD</name>
<dbReference type="CDD" id="cd20481">
    <property type="entry name" value="phage_tailspike_middle"/>
    <property type="match status" value="1"/>
</dbReference>
<dbReference type="SUPFAM" id="SSF51126">
    <property type="entry name" value="Pectin lyase-like"/>
    <property type="match status" value="1"/>
</dbReference>
<dbReference type="EMBL" id="MG736918">
    <property type="protein sequence ID" value="AUV57247.1"/>
    <property type="molecule type" value="Genomic_DNA"/>
</dbReference>